<dbReference type="GO" id="GO:0007389">
    <property type="term" value="P:pattern specification process"/>
    <property type="evidence" value="ECO:0007669"/>
    <property type="project" value="TreeGrafter"/>
</dbReference>
<dbReference type="GO" id="GO:0003682">
    <property type="term" value="F:chromatin binding"/>
    <property type="evidence" value="ECO:0007669"/>
    <property type="project" value="InterPro"/>
</dbReference>
<dbReference type="PANTHER" id="PTHR21677:SF4">
    <property type="entry name" value="TSL-KINASE INTERACTING-LIKE PROTEIN"/>
    <property type="match status" value="1"/>
</dbReference>
<dbReference type="GO" id="GO:0005634">
    <property type="term" value="C:nucleus"/>
    <property type="evidence" value="ECO:0007669"/>
    <property type="project" value="TreeGrafter"/>
</dbReference>
<dbReference type="AlphaFoldDB" id="A0A835M327"/>
<keyword evidence="3" id="KW-1185">Reference proteome</keyword>
<evidence type="ECO:0000313" key="2">
    <source>
        <dbReference type="EMBL" id="KAF9612219.1"/>
    </source>
</evidence>
<dbReference type="PANTHER" id="PTHR21677">
    <property type="entry name" value="CRAMPED PROTEIN"/>
    <property type="match status" value="1"/>
</dbReference>
<evidence type="ECO:0000256" key="1">
    <source>
        <dbReference type="SAM" id="MobiDB-lite"/>
    </source>
</evidence>
<dbReference type="EMBL" id="JADFTS010000004">
    <property type="protein sequence ID" value="KAF9612219.1"/>
    <property type="molecule type" value="Genomic_DNA"/>
</dbReference>
<organism evidence="2 3">
    <name type="scientific">Coptis chinensis</name>
    <dbReference type="NCBI Taxonomy" id="261450"/>
    <lineage>
        <taxon>Eukaryota</taxon>
        <taxon>Viridiplantae</taxon>
        <taxon>Streptophyta</taxon>
        <taxon>Embryophyta</taxon>
        <taxon>Tracheophyta</taxon>
        <taxon>Spermatophyta</taxon>
        <taxon>Magnoliopsida</taxon>
        <taxon>Ranunculales</taxon>
        <taxon>Ranunculaceae</taxon>
        <taxon>Coptidoideae</taxon>
        <taxon>Coptis</taxon>
    </lineage>
</organism>
<sequence length="416" mass="45732">MQPRRRKTASIVKSNRAPRKEARIKLQLFPIGESTRKALEKEGYNPHLELTISRRKKISSVLRHLKSKWGSVNIQDEIVLFPFDILLDNLAGYRRWTSKDTNCTAADVYESIGNPAIFRLRYGWFTNLEPETMFTSTPLTSSQFEDCLQNVNIKKGGIMDVEDAKIEKQPCETVTKDYTLISGSDSPIEVKDEIIRPDRAAESLDKPNFAQSLIPSSSIWTDNLTNISIGGLLSEASLHAAPAPAGSASCLQQIPFSCDSFDAAIAAHIYRHSQQPQHVTSGSHSSFLDAEETCHAFPSQKFTSLGKEVSFESAASVSCIQEGNVQAGITEDRTLQKAKADSPPRLQEMDSAPRKSGKTGVNWSNPFGLLDLSLSSSRQLVTGDNISLSGFLPNSLDAFQNCSLFARDTKVAPSSS</sequence>
<comment type="caution">
    <text evidence="2">The sequence shown here is derived from an EMBL/GenBank/DDBJ whole genome shotgun (WGS) entry which is preliminary data.</text>
</comment>
<gene>
    <name evidence="2" type="ORF">IFM89_038641</name>
</gene>
<dbReference type="InterPro" id="IPR055315">
    <property type="entry name" value="Cramped-like"/>
</dbReference>
<proteinExistence type="predicted"/>
<dbReference type="OrthoDB" id="745018at2759"/>
<reference evidence="2 3" key="1">
    <citation type="submission" date="2020-10" db="EMBL/GenBank/DDBJ databases">
        <title>The Coptis chinensis genome and diversification of protoberbering-type alkaloids.</title>
        <authorList>
            <person name="Wang B."/>
            <person name="Shu S."/>
            <person name="Song C."/>
            <person name="Liu Y."/>
        </authorList>
    </citation>
    <scope>NUCLEOTIDE SEQUENCE [LARGE SCALE GENOMIC DNA]</scope>
    <source>
        <strain evidence="2">HL-2020</strain>
        <tissue evidence="2">Leaf</tissue>
    </source>
</reference>
<feature type="compositionally biased region" description="Basic and acidic residues" evidence="1">
    <location>
        <begin position="334"/>
        <end position="353"/>
    </location>
</feature>
<accession>A0A835M327</accession>
<feature type="region of interest" description="Disordered" evidence="1">
    <location>
        <begin position="334"/>
        <end position="360"/>
    </location>
</feature>
<protein>
    <recommendedName>
        <fullName evidence="4">TSL-kinase interacting protein 1</fullName>
    </recommendedName>
</protein>
<evidence type="ECO:0000313" key="3">
    <source>
        <dbReference type="Proteomes" id="UP000631114"/>
    </source>
</evidence>
<evidence type="ECO:0008006" key="4">
    <source>
        <dbReference type="Google" id="ProtNLM"/>
    </source>
</evidence>
<name>A0A835M327_9MAGN</name>
<dbReference type="Proteomes" id="UP000631114">
    <property type="component" value="Unassembled WGS sequence"/>
</dbReference>